<reference evidence="2 3" key="1">
    <citation type="submission" date="2024-02" db="EMBL/GenBank/DDBJ databases">
        <title>Identification of pathogenicity and growth-promoting functions of Pseudomonas putida variants.</title>
        <authorList>
            <person name="Sun J."/>
        </authorList>
    </citation>
    <scope>NUCLEOTIDE SEQUENCE [LARGE SCALE GENOMIC DNA]</scope>
    <source>
        <strain evidence="2 3">A04</strain>
    </source>
</reference>
<evidence type="ECO:0000256" key="1">
    <source>
        <dbReference type="SAM" id="MobiDB-lite"/>
    </source>
</evidence>
<gene>
    <name evidence="2" type="ORF">V7V80_23645</name>
</gene>
<feature type="region of interest" description="Disordered" evidence="1">
    <location>
        <begin position="65"/>
        <end position="86"/>
    </location>
</feature>
<name>A0ABU8RCR9_9PSED</name>
<evidence type="ECO:0000313" key="3">
    <source>
        <dbReference type="Proteomes" id="UP001377692"/>
    </source>
</evidence>
<organism evidence="2 3">
    <name type="scientific">Pseudomonas kermanshahensis</name>
    <dbReference type="NCBI Taxonomy" id="2745482"/>
    <lineage>
        <taxon>Bacteria</taxon>
        <taxon>Pseudomonadati</taxon>
        <taxon>Pseudomonadota</taxon>
        <taxon>Gammaproteobacteria</taxon>
        <taxon>Pseudomonadales</taxon>
        <taxon>Pseudomonadaceae</taxon>
        <taxon>Pseudomonas</taxon>
    </lineage>
</organism>
<comment type="caution">
    <text evidence="2">The sequence shown here is derived from an EMBL/GenBank/DDBJ whole genome shotgun (WGS) entry which is preliminary data.</text>
</comment>
<evidence type="ECO:0000313" key="2">
    <source>
        <dbReference type="EMBL" id="MEJ5907685.1"/>
    </source>
</evidence>
<protein>
    <recommendedName>
        <fullName evidence="4">Integrase</fullName>
    </recommendedName>
</protein>
<dbReference type="EMBL" id="JBBHLD010000031">
    <property type="protein sequence ID" value="MEJ5907685.1"/>
    <property type="molecule type" value="Genomic_DNA"/>
</dbReference>
<keyword evidence="3" id="KW-1185">Reference proteome</keyword>
<evidence type="ECO:0008006" key="4">
    <source>
        <dbReference type="Google" id="ProtNLM"/>
    </source>
</evidence>
<sequence>MIEATEKQLGLLWLTLGLCAECSDRHSISRSHFLTSPGYEDSNNLDVLVATGLNKRAEKDGQKIAGHTTDGMTRNYQKLDSGEFAG</sequence>
<proteinExistence type="predicted"/>
<dbReference type="RefSeq" id="WP_186680082.1">
    <property type="nucleotide sequence ID" value="NZ_JABWRY020000001.1"/>
</dbReference>
<dbReference type="Proteomes" id="UP001377692">
    <property type="component" value="Unassembled WGS sequence"/>
</dbReference>
<accession>A0ABU8RCR9</accession>